<evidence type="ECO:0000313" key="1">
    <source>
        <dbReference type="EMBL" id="MCX7569693.1"/>
    </source>
</evidence>
<dbReference type="InterPro" id="IPR029052">
    <property type="entry name" value="Metallo-depent_PP-like"/>
</dbReference>
<sequence>MIFFKRYKMLAAVLLVFLFLASSLLWSEVPMQTYQAAARDESRFAFCLFPEQAEKLEIRAWMSDVPGADFCAGPDRLFQKGGQAPLSSFYPIYDGASSQEEFAASYPYLPSDALAGYGKTVYPVEYGKARLFFLDGARMEAGDPAQLDWLKRAAAENRQPHTVVLVDEVPSSDLFWQAVEEAQASLVLTAREVYAYEPFLAQTAASYEGAARGRYGRWRPTEQISRPFLLELEGDASTLEVQAKDRTGATLDQLTLAVPQGQGQAAETVAVGIQSLWRYHLAMPEIKAAVPEGYDLTGEHPILQPFALPPDDWRHPLYEDGTWRVGRAPFGYRNDDLGTSWIRTDLEGRTGEAAYYFRTTFELADDPAVIRDLVLHVAFEDGYAAYLNGEEIARDGIRTGWIDAYSLAETNDLVLYQRSSIRDHIGKLVKGTNTLAVEVHRSHPKAPNLSFDLSLSYEKK</sequence>
<evidence type="ECO:0000313" key="2">
    <source>
        <dbReference type="Proteomes" id="UP001208017"/>
    </source>
</evidence>
<dbReference type="EMBL" id="JAPMLT010000002">
    <property type="protein sequence ID" value="MCX7569693.1"/>
    <property type="molecule type" value="Genomic_DNA"/>
</dbReference>
<keyword evidence="2" id="KW-1185">Reference proteome</keyword>
<dbReference type="RefSeq" id="WP_267150924.1">
    <property type="nucleotide sequence ID" value="NZ_JAPMLT010000002.1"/>
</dbReference>
<comment type="caution">
    <text evidence="1">The sequence shown here is derived from an EMBL/GenBank/DDBJ whole genome shotgun (WGS) entry which is preliminary data.</text>
</comment>
<reference evidence="1 2" key="1">
    <citation type="submission" date="2022-11" db="EMBL/GenBank/DDBJ databases">
        <title>Study of microbial diversity in lake waters.</title>
        <authorList>
            <person name="Zhang J."/>
        </authorList>
    </citation>
    <scope>NUCLEOTIDE SEQUENCE [LARGE SCALE GENOMIC DNA]</scope>
    <source>
        <strain evidence="1 2">DT12</strain>
    </source>
</reference>
<accession>A0ABT3X140</accession>
<dbReference type="Gene3D" id="2.60.120.260">
    <property type="entry name" value="Galactose-binding domain-like"/>
    <property type="match status" value="1"/>
</dbReference>
<protein>
    <recommendedName>
        <fullName evidence="3">Glycosyl hydrolases family 2 sugar binding domain-containing protein</fullName>
    </recommendedName>
</protein>
<name>A0ABT3X140_9BACL</name>
<gene>
    <name evidence="1" type="ORF">OS242_06925</name>
</gene>
<proteinExistence type="predicted"/>
<evidence type="ECO:0008006" key="3">
    <source>
        <dbReference type="Google" id="ProtNLM"/>
    </source>
</evidence>
<dbReference type="Proteomes" id="UP001208017">
    <property type="component" value="Unassembled WGS sequence"/>
</dbReference>
<organism evidence="1 2">
    <name type="scientific">Tumebacillus lacus</name>
    <dbReference type="NCBI Taxonomy" id="2995335"/>
    <lineage>
        <taxon>Bacteria</taxon>
        <taxon>Bacillati</taxon>
        <taxon>Bacillota</taxon>
        <taxon>Bacilli</taxon>
        <taxon>Bacillales</taxon>
        <taxon>Alicyclobacillaceae</taxon>
        <taxon>Tumebacillus</taxon>
    </lineage>
</organism>
<dbReference type="SUPFAM" id="SSF56300">
    <property type="entry name" value="Metallo-dependent phosphatases"/>
    <property type="match status" value="1"/>
</dbReference>